<evidence type="ECO:0000313" key="6">
    <source>
        <dbReference type="Proteomes" id="UP000663829"/>
    </source>
</evidence>
<organism evidence="3 6">
    <name type="scientific">Didymodactylos carnosus</name>
    <dbReference type="NCBI Taxonomy" id="1234261"/>
    <lineage>
        <taxon>Eukaryota</taxon>
        <taxon>Metazoa</taxon>
        <taxon>Spiralia</taxon>
        <taxon>Gnathifera</taxon>
        <taxon>Rotifera</taxon>
        <taxon>Eurotatoria</taxon>
        <taxon>Bdelloidea</taxon>
        <taxon>Philodinida</taxon>
        <taxon>Philodinidae</taxon>
        <taxon>Didymodactylos</taxon>
    </lineage>
</organism>
<dbReference type="EMBL" id="CAJNOQ010013803">
    <property type="protein sequence ID" value="CAF1329053.1"/>
    <property type="molecule type" value="Genomic_DNA"/>
</dbReference>
<accession>A0A815FP76</accession>
<proteinExistence type="predicted"/>
<dbReference type="EMBL" id="CAJOBC010052086">
    <property type="protein sequence ID" value="CAF4181176.1"/>
    <property type="molecule type" value="Genomic_DNA"/>
</dbReference>
<gene>
    <name evidence="3" type="ORF">GPM918_LOCUS29851</name>
    <name evidence="2" type="ORF">OVA965_LOCUS6569</name>
    <name evidence="5" type="ORF">SRO942_LOCUS30451</name>
    <name evidence="4" type="ORF">TMI583_LOCUS6565</name>
</gene>
<dbReference type="Proteomes" id="UP000677228">
    <property type="component" value="Unassembled WGS sequence"/>
</dbReference>
<comment type="caution">
    <text evidence="3">The sequence shown here is derived from an EMBL/GenBank/DDBJ whole genome shotgun (WGS) entry which is preliminary data.</text>
</comment>
<dbReference type="OrthoDB" id="10009512at2759"/>
<dbReference type="EMBL" id="CAJOBA010001990">
    <property type="protein sequence ID" value="CAF3624413.1"/>
    <property type="molecule type" value="Genomic_DNA"/>
</dbReference>
<sequence length="221" mass="26150">MYRTVCVPALSYVPVTTDYVYSSPYLTSISPLYPYVDSLHQTSREILDNTNSMKHDINSIRMELKEIRNSNSITPMDSCSICESRHRSRSRSPSPTSRRRDIYTNDNDTVHYCGICQDYVKKRPYSPPTPSPKHHRVNYTSSDDDELIYDYRNKYKYGSVSSLDSHPSYKPKKNYPSYLDRQIMVNQLRTRIPEQRPQWIPTGYKHDYPYRRWTLKDKPEP</sequence>
<evidence type="ECO:0000313" key="2">
    <source>
        <dbReference type="EMBL" id="CAF0839515.1"/>
    </source>
</evidence>
<dbReference type="Proteomes" id="UP000682733">
    <property type="component" value="Unassembled WGS sequence"/>
</dbReference>
<evidence type="ECO:0000313" key="4">
    <source>
        <dbReference type="EMBL" id="CAF3624413.1"/>
    </source>
</evidence>
<feature type="region of interest" description="Disordered" evidence="1">
    <location>
        <begin position="82"/>
        <end position="104"/>
    </location>
</feature>
<dbReference type="Proteomes" id="UP000663829">
    <property type="component" value="Unassembled WGS sequence"/>
</dbReference>
<evidence type="ECO:0000313" key="3">
    <source>
        <dbReference type="EMBL" id="CAF1329053.1"/>
    </source>
</evidence>
<protein>
    <submittedName>
        <fullName evidence="3">Uncharacterized protein</fullName>
    </submittedName>
</protein>
<dbReference type="Proteomes" id="UP000681722">
    <property type="component" value="Unassembled WGS sequence"/>
</dbReference>
<evidence type="ECO:0000256" key="1">
    <source>
        <dbReference type="SAM" id="MobiDB-lite"/>
    </source>
</evidence>
<dbReference type="EMBL" id="CAJNOK010001990">
    <property type="protein sequence ID" value="CAF0839515.1"/>
    <property type="molecule type" value="Genomic_DNA"/>
</dbReference>
<keyword evidence="6" id="KW-1185">Reference proteome</keyword>
<dbReference type="AlphaFoldDB" id="A0A815FP76"/>
<reference evidence="3" key="1">
    <citation type="submission" date="2021-02" db="EMBL/GenBank/DDBJ databases">
        <authorList>
            <person name="Nowell W R."/>
        </authorList>
    </citation>
    <scope>NUCLEOTIDE SEQUENCE</scope>
</reference>
<evidence type="ECO:0000313" key="5">
    <source>
        <dbReference type="EMBL" id="CAF4181176.1"/>
    </source>
</evidence>
<name>A0A815FP76_9BILA</name>